<evidence type="ECO:0000313" key="3">
    <source>
        <dbReference type="Proteomes" id="UP000822476"/>
    </source>
</evidence>
<comment type="caution">
    <text evidence="2">The sequence shown here is derived from an EMBL/GenBank/DDBJ whole genome shotgun (WGS) entry which is preliminary data.</text>
</comment>
<name>A0A8S9YSE5_9TREM</name>
<protein>
    <submittedName>
        <fullName evidence="2">Uncharacterized protein</fullName>
    </submittedName>
</protein>
<reference evidence="2" key="1">
    <citation type="submission" date="2019-07" db="EMBL/GenBank/DDBJ databases">
        <title>Annotation for the trematode Paragonimus miyazaki's.</title>
        <authorList>
            <person name="Choi Y.-J."/>
        </authorList>
    </citation>
    <scope>NUCLEOTIDE SEQUENCE</scope>
    <source>
        <strain evidence="2">Japan</strain>
    </source>
</reference>
<dbReference type="EMBL" id="JTDE01004586">
    <property type="protein sequence ID" value="KAF7254848.1"/>
    <property type="molecule type" value="Genomic_DNA"/>
</dbReference>
<evidence type="ECO:0000313" key="2">
    <source>
        <dbReference type="EMBL" id="KAF7254848.1"/>
    </source>
</evidence>
<gene>
    <name evidence="2" type="ORF">EG68_08117</name>
</gene>
<evidence type="ECO:0000256" key="1">
    <source>
        <dbReference type="SAM" id="MobiDB-lite"/>
    </source>
</evidence>
<accession>A0A8S9YSE5</accession>
<dbReference type="AlphaFoldDB" id="A0A8S9YSE5"/>
<dbReference type="Proteomes" id="UP000822476">
    <property type="component" value="Unassembled WGS sequence"/>
</dbReference>
<sequence>MSAVRPSGTAQSRVVNQQIWPAIFDDTSNSVNPQEVWDDSELVAHYDRVDAFVKQKLNAIYAERTGRSPVRHSVRTKPRSASQVHHPSRDPSRNSHTQCGPGISPRRFSITTSASRQHPGDSPQVGHHQPNTLHGLEAALQSSRPSNTLSCDFEWLPPMLHPPDELFDPKLSTTRPPKDSAEAYTAELRSVMQPNHFVVLCVAHSFGTISRREFKANDSGLLRSASIHRSRSHTRILPRDKRYPSVAPSTVGQLPDGVLQRWFEAGYNLGREHALQQMKQSSPSTSHPSNIPS</sequence>
<feature type="region of interest" description="Disordered" evidence="1">
    <location>
        <begin position="67"/>
        <end position="130"/>
    </location>
</feature>
<keyword evidence="3" id="KW-1185">Reference proteome</keyword>
<feature type="compositionally biased region" description="Basic residues" evidence="1">
    <location>
        <begin position="69"/>
        <end position="78"/>
    </location>
</feature>
<proteinExistence type="predicted"/>
<dbReference type="OrthoDB" id="6284559at2759"/>
<organism evidence="2 3">
    <name type="scientific">Paragonimus skrjabini miyazakii</name>
    <dbReference type="NCBI Taxonomy" id="59628"/>
    <lineage>
        <taxon>Eukaryota</taxon>
        <taxon>Metazoa</taxon>
        <taxon>Spiralia</taxon>
        <taxon>Lophotrochozoa</taxon>
        <taxon>Platyhelminthes</taxon>
        <taxon>Trematoda</taxon>
        <taxon>Digenea</taxon>
        <taxon>Plagiorchiida</taxon>
        <taxon>Troglotremata</taxon>
        <taxon>Troglotrematidae</taxon>
        <taxon>Paragonimus</taxon>
    </lineage>
</organism>